<dbReference type="Gene3D" id="3.40.630.30">
    <property type="match status" value="1"/>
</dbReference>
<dbReference type="GO" id="GO:0016747">
    <property type="term" value="F:acyltransferase activity, transferring groups other than amino-acyl groups"/>
    <property type="evidence" value="ECO:0007669"/>
    <property type="project" value="InterPro"/>
</dbReference>
<dbReference type="InterPro" id="IPR016181">
    <property type="entry name" value="Acyl_CoA_acyltransferase"/>
</dbReference>
<evidence type="ECO:0000313" key="3">
    <source>
        <dbReference type="Proteomes" id="UP000534783"/>
    </source>
</evidence>
<keyword evidence="3" id="KW-1185">Reference proteome</keyword>
<dbReference type="Proteomes" id="UP000534783">
    <property type="component" value="Unassembled WGS sequence"/>
</dbReference>
<dbReference type="AlphaFoldDB" id="A0A7X6ID11"/>
<sequence>MTYFLEGKRIYLREVRPSDVNERYYRWMNDPEITRFLESRFAPNAIENLRDYVAGKLGDRDNLFLAIVLKEEDRHIGNIKLGPIQWIHRLADIGLLIGEKDCWGKGYATEAIQLVSDYAFNVLNLHKVAAGCYGPNEGSARAFQKAGFVVEGVRKEQFYSNGSYVDDILLGLIRPDWNQGKRATG</sequence>
<accession>A0A7X6ID11</accession>
<keyword evidence="2" id="KW-0808">Transferase</keyword>
<dbReference type="InterPro" id="IPR000182">
    <property type="entry name" value="GNAT_dom"/>
</dbReference>
<dbReference type="PROSITE" id="PS51186">
    <property type="entry name" value="GNAT"/>
    <property type="match status" value="1"/>
</dbReference>
<evidence type="ECO:0000259" key="1">
    <source>
        <dbReference type="PROSITE" id="PS51186"/>
    </source>
</evidence>
<gene>
    <name evidence="2" type="ORF">MNODULE_20325</name>
</gene>
<name>A0A7X6ID11_9BACT</name>
<comment type="caution">
    <text evidence="2">The sequence shown here is derived from an EMBL/GenBank/DDBJ whole genome shotgun (WGS) entry which is preliminary data.</text>
</comment>
<dbReference type="SUPFAM" id="SSF55729">
    <property type="entry name" value="Acyl-CoA N-acyltransferases (Nat)"/>
    <property type="match status" value="1"/>
</dbReference>
<dbReference type="PANTHER" id="PTHR43415">
    <property type="entry name" value="SPERMIDINE N(1)-ACETYLTRANSFERASE"/>
    <property type="match status" value="1"/>
</dbReference>
<dbReference type="Pfam" id="PF13302">
    <property type="entry name" value="Acetyltransf_3"/>
    <property type="match status" value="1"/>
</dbReference>
<evidence type="ECO:0000313" key="2">
    <source>
        <dbReference type="EMBL" id="NKE73105.1"/>
    </source>
</evidence>
<proteinExistence type="predicted"/>
<dbReference type="EMBL" id="VTOW01000005">
    <property type="protein sequence ID" value="NKE73105.1"/>
    <property type="molecule type" value="Genomic_DNA"/>
</dbReference>
<protein>
    <submittedName>
        <fullName evidence="2">GNAT family N-acetyltransferase</fullName>
    </submittedName>
</protein>
<organism evidence="2 3">
    <name type="scientific">Candidatus Manganitrophus noduliformans</name>
    <dbReference type="NCBI Taxonomy" id="2606439"/>
    <lineage>
        <taxon>Bacteria</taxon>
        <taxon>Pseudomonadati</taxon>
        <taxon>Nitrospirota</taxon>
        <taxon>Nitrospiria</taxon>
        <taxon>Candidatus Troglogloeales</taxon>
        <taxon>Candidatus Manganitrophaceae</taxon>
        <taxon>Candidatus Manganitrophus</taxon>
    </lineage>
</organism>
<feature type="domain" description="N-acetyltransferase" evidence="1">
    <location>
        <begin position="20"/>
        <end position="171"/>
    </location>
</feature>
<reference evidence="2 3" key="1">
    <citation type="journal article" date="2020" name="Nature">
        <title>Bacterial chemolithoautotrophy via manganese oxidation.</title>
        <authorList>
            <person name="Yu H."/>
            <person name="Leadbetter J.R."/>
        </authorList>
    </citation>
    <scope>NUCLEOTIDE SEQUENCE [LARGE SCALE GENOMIC DNA]</scope>
    <source>
        <strain evidence="2 3">Mn-1</strain>
    </source>
</reference>
<dbReference type="PANTHER" id="PTHR43415:SF3">
    <property type="entry name" value="GNAT-FAMILY ACETYLTRANSFERASE"/>
    <property type="match status" value="1"/>
</dbReference>